<dbReference type="Pfam" id="PF02518">
    <property type="entry name" value="HATPase_c"/>
    <property type="match status" value="1"/>
</dbReference>
<dbReference type="InterPro" id="IPR036097">
    <property type="entry name" value="HisK_dim/P_sf"/>
</dbReference>
<dbReference type="Proteomes" id="UP000320421">
    <property type="component" value="Chromosome"/>
</dbReference>
<dbReference type="CDD" id="cd00075">
    <property type="entry name" value="HATPase"/>
    <property type="match status" value="1"/>
</dbReference>
<dbReference type="EMBL" id="CP036266">
    <property type="protein sequence ID" value="QDT20895.1"/>
    <property type="molecule type" value="Genomic_DNA"/>
</dbReference>
<dbReference type="SMART" id="SM00065">
    <property type="entry name" value="GAF"/>
    <property type="match status" value="1"/>
</dbReference>
<dbReference type="SUPFAM" id="SSF47384">
    <property type="entry name" value="Homodimeric domain of signal transducing histidine kinase"/>
    <property type="match status" value="1"/>
</dbReference>
<dbReference type="Gene3D" id="3.30.450.40">
    <property type="match status" value="1"/>
</dbReference>
<evidence type="ECO:0000256" key="2">
    <source>
        <dbReference type="ARBA" id="ARBA00012438"/>
    </source>
</evidence>
<dbReference type="PANTHER" id="PTHR43547">
    <property type="entry name" value="TWO-COMPONENT HISTIDINE KINASE"/>
    <property type="match status" value="1"/>
</dbReference>
<dbReference type="Gene3D" id="2.60.200.20">
    <property type="match status" value="1"/>
</dbReference>
<dbReference type="EC" id="2.7.13.3" evidence="2"/>
<gene>
    <name evidence="6" type="primary">zraS_3</name>
    <name evidence="6" type="ORF">HG66A1_26860</name>
</gene>
<feature type="domain" description="FHA" evidence="4">
    <location>
        <begin position="35"/>
        <end position="84"/>
    </location>
</feature>
<dbReference type="AlphaFoldDB" id="A0A517PNE1"/>
<dbReference type="InterPro" id="IPR008984">
    <property type="entry name" value="SMAD_FHA_dom_sf"/>
</dbReference>
<dbReference type="PROSITE" id="PS50006">
    <property type="entry name" value="FHA_DOMAIN"/>
    <property type="match status" value="1"/>
</dbReference>
<evidence type="ECO:0000259" key="4">
    <source>
        <dbReference type="PROSITE" id="PS50006"/>
    </source>
</evidence>
<evidence type="ECO:0000256" key="1">
    <source>
        <dbReference type="ARBA" id="ARBA00000085"/>
    </source>
</evidence>
<dbReference type="PRINTS" id="PR00344">
    <property type="entry name" value="BCTRLSENSOR"/>
</dbReference>
<dbReference type="CDD" id="cd00060">
    <property type="entry name" value="FHA"/>
    <property type="match status" value="1"/>
</dbReference>
<protein>
    <recommendedName>
        <fullName evidence="2">histidine kinase</fullName>
        <ecNumber evidence="2">2.7.13.3</ecNumber>
    </recommendedName>
</protein>
<dbReference type="SUPFAM" id="SSF55874">
    <property type="entry name" value="ATPase domain of HSP90 chaperone/DNA topoisomerase II/histidine kinase"/>
    <property type="match status" value="1"/>
</dbReference>
<keyword evidence="6" id="KW-0808">Transferase</keyword>
<evidence type="ECO:0000259" key="5">
    <source>
        <dbReference type="PROSITE" id="PS50109"/>
    </source>
</evidence>
<dbReference type="InterPro" id="IPR003018">
    <property type="entry name" value="GAF"/>
</dbReference>
<dbReference type="InterPro" id="IPR029016">
    <property type="entry name" value="GAF-like_dom_sf"/>
</dbReference>
<dbReference type="Gene3D" id="3.30.565.10">
    <property type="entry name" value="Histidine kinase-like ATPase, C-terminal domain"/>
    <property type="match status" value="1"/>
</dbReference>
<sequence>MKRLIENAQEGGKATLLVIQGVDLGTRFQLGTDPASVGRGVRNEIRILDTEASRQHATISFKNGSYIITDQNSSNGTMVNGTQVQSARLSNGDHIQIGRSLLLFSSQAIDEDSRYMAEKIDLISSEDSNQSSITHEVNHEFDSMVLDTADVSGIVQQQDVQNDLQALYRIAEAAVSPTISQEELLKRILDLTINTVGADRGCMLITDPQSGEIQPQIFSSRAEKKSGARMPVSHSIVDYVLNKKQGVRTSDAQRDQRFEGGRSILQAGIREAMCVPMQGRHELMGVIYVDTTTSHPEVLLKNGAVEKFSEEHLRLLVAIGRQSALAIENYRFQNAMLKAERFAAMGQTIATLSHHIKNILQGVRGGSYLIDMGLNKSEEDLVRKGWNIVEKNQNKIYHLVMDMLTFSTERKPALEPGSINTPVKDVHELMQARAEECGVQLKCELDPELPESVFDHEGLHRAILNIVINAIDAVEGLEQGIVLLETRYLAKPDQILIMVSDNGPGIPADQISKIFNLFESTKGARGTGIGLAVSQKIIREHGGEISIESEAGKGSRFTLTVPRLDEDHPHATLSNI</sequence>
<dbReference type="SUPFAM" id="SSF49879">
    <property type="entry name" value="SMAD/FHA domain"/>
    <property type="match status" value="1"/>
</dbReference>
<dbReference type="InterPro" id="IPR003594">
    <property type="entry name" value="HATPase_dom"/>
</dbReference>
<dbReference type="OrthoDB" id="9765274at2"/>
<evidence type="ECO:0000313" key="6">
    <source>
        <dbReference type="EMBL" id="QDT20895.1"/>
    </source>
</evidence>
<dbReference type="InterPro" id="IPR036890">
    <property type="entry name" value="HATPase_C_sf"/>
</dbReference>
<keyword evidence="3" id="KW-0597">Phosphoprotein</keyword>
<keyword evidence="7" id="KW-1185">Reference proteome</keyword>
<feature type="domain" description="Histidine kinase" evidence="5">
    <location>
        <begin position="351"/>
        <end position="565"/>
    </location>
</feature>
<dbReference type="Pfam" id="PF00498">
    <property type="entry name" value="FHA"/>
    <property type="match status" value="1"/>
</dbReference>
<evidence type="ECO:0000256" key="3">
    <source>
        <dbReference type="ARBA" id="ARBA00022553"/>
    </source>
</evidence>
<proteinExistence type="predicted"/>
<organism evidence="6 7">
    <name type="scientific">Gimesia chilikensis</name>
    <dbReference type="NCBI Taxonomy" id="2605989"/>
    <lineage>
        <taxon>Bacteria</taxon>
        <taxon>Pseudomonadati</taxon>
        <taxon>Planctomycetota</taxon>
        <taxon>Planctomycetia</taxon>
        <taxon>Planctomycetales</taxon>
        <taxon>Planctomycetaceae</taxon>
        <taxon>Gimesia</taxon>
    </lineage>
</organism>
<dbReference type="InterPro" id="IPR004358">
    <property type="entry name" value="Sig_transdc_His_kin-like_C"/>
</dbReference>
<dbReference type="PROSITE" id="PS50109">
    <property type="entry name" value="HIS_KIN"/>
    <property type="match status" value="1"/>
</dbReference>
<dbReference type="SMART" id="SM00240">
    <property type="entry name" value="FHA"/>
    <property type="match status" value="1"/>
</dbReference>
<dbReference type="InterPro" id="IPR005467">
    <property type="entry name" value="His_kinase_dom"/>
</dbReference>
<comment type="catalytic activity">
    <reaction evidence="1">
        <text>ATP + protein L-histidine = ADP + protein N-phospho-L-histidine.</text>
        <dbReference type="EC" id="2.7.13.3"/>
    </reaction>
</comment>
<dbReference type="GO" id="GO:0000155">
    <property type="term" value="F:phosphorelay sensor kinase activity"/>
    <property type="evidence" value="ECO:0007669"/>
    <property type="project" value="InterPro"/>
</dbReference>
<dbReference type="Gene3D" id="1.10.287.130">
    <property type="match status" value="1"/>
</dbReference>
<name>A0A517PNE1_9PLAN</name>
<accession>A0A517PNE1</accession>
<dbReference type="InterPro" id="IPR000253">
    <property type="entry name" value="FHA_dom"/>
</dbReference>
<dbReference type="SUPFAM" id="SSF55781">
    <property type="entry name" value="GAF domain-like"/>
    <property type="match status" value="1"/>
</dbReference>
<dbReference type="Pfam" id="PF01590">
    <property type="entry name" value="GAF"/>
    <property type="match status" value="1"/>
</dbReference>
<evidence type="ECO:0000313" key="7">
    <source>
        <dbReference type="Proteomes" id="UP000320421"/>
    </source>
</evidence>
<dbReference type="PANTHER" id="PTHR43547:SF2">
    <property type="entry name" value="HYBRID SIGNAL TRANSDUCTION HISTIDINE KINASE C"/>
    <property type="match status" value="1"/>
</dbReference>
<dbReference type="SMART" id="SM00387">
    <property type="entry name" value="HATPase_c"/>
    <property type="match status" value="1"/>
</dbReference>
<dbReference type="RefSeq" id="WP_145184347.1">
    <property type="nucleotide sequence ID" value="NZ_CP036266.1"/>
</dbReference>
<reference evidence="6 7" key="1">
    <citation type="submission" date="2019-02" db="EMBL/GenBank/DDBJ databases">
        <title>Deep-cultivation of Planctomycetes and their phenomic and genomic characterization uncovers novel biology.</title>
        <authorList>
            <person name="Wiegand S."/>
            <person name="Jogler M."/>
            <person name="Boedeker C."/>
            <person name="Pinto D."/>
            <person name="Vollmers J."/>
            <person name="Rivas-Marin E."/>
            <person name="Kohn T."/>
            <person name="Peeters S.H."/>
            <person name="Heuer A."/>
            <person name="Rast P."/>
            <person name="Oberbeckmann S."/>
            <person name="Bunk B."/>
            <person name="Jeske O."/>
            <person name="Meyerdierks A."/>
            <person name="Storesund J.E."/>
            <person name="Kallscheuer N."/>
            <person name="Luecker S."/>
            <person name="Lage O.M."/>
            <person name="Pohl T."/>
            <person name="Merkel B.J."/>
            <person name="Hornburger P."/>
            <person name="Mueller R.-W."/>
            <person name="Bruemmer F."/>
            <person name="Labrenz M."/>
            <person name="Spormann A.M."/>
            <person name="Op den Camp H."/>
            <person name="Overmann J."/>
            <person name="Amann R."/>
            <person name="Jetten M.S.M."/>
            <person name="Mascher T."/>
            <person name="Medema M.H."/>
            <person name="Devos D.P."/>
            <person name="Kaster A.-K."/>
            <person name="Ovreas L."/>
            <person name="Rohde M."/>
            <person name="Galperin M.Y."/>
            <person name="Jogler C."/>
        </authorList>
    </citation>
    <scope>NUCLEOTIDE SEQUENCE [LARGE SCALE GENOMIC DNA]</scope>
    <source>
        <strain evidence="6 7">HG66A1</strain>
    </source>
</reference>